<reference evidence="1" key="1">
    <citation type="submission" date="2013-08" db="EMBL/GenBank/DDBJ databases">
        <authorList>
            <person name="Mendez C."/>
            <person name="Richter M."/>
            <person name="Ferrer M."/>
            <person name="Sanchez J."/>
        </authorList>
    </citation>
    <scope>NUCLEOTIDE SEQUENCE</scope>
</reference>
<name>T0ZJF7_9ZZZZ</name>
<comment type="caution">
    <text evidence="1">The sequence shown here is derived from an EMBL/GenBank/DDBJ whole genome shotgun (WGS) entry which is preliminary data.</text>
</comment>
<protein>
    <submittedName>
        <fullName evidence="1">Hemolysin activation/secretion protein-like protein</fullName>
    </submittedName>
</protein>
<feature type="non-terminal residue" evidence="1">
    <location>
        <position position="92"/>
    </location>
</feature>
<sequence length="92" mass="9478">MLQATLGGVSNVMALPTASLFGNDLTVGTFSLTRTDGTKAGTFCLLAFFDVGEVSGIGFQYSAMGPGVEESFSAQHWFARADLAVPVGALAL</sequence>
<accession>T0ZJF7</accession>
<dbReference type="AlphaFoldDB" id="T0ZJF7"/>
<organism evidence="1">
    <name type="scientific">mine drainage metagenome</name>
    <dbReference type="NCBI Taxonomy" id="410659"/>
    <lineage>
        <taxon>unclassified sequences</taxon>
        <taxon>metagenomes</taxon>
        <taxon>ecological metagenomes</taxon>
    </lineage>
</organism>
<evidence type="ECO:0000313" key="1">
    <source>
        <dbReference type="EMBL" id="EQD44572.1"/>
    </source>
</evidence>
<proteinExistence type="predicted"/>
<gene>
    <name evidence="1" type="ORF">B1A_15057</name>
</gene>
<reference evidence="1" key="2">
    <citation type="journal article" date="2014" name="ISME J.">
        <title>Microbial stratification in low pH oxic and suboxic macroscopic growths along an acid mine drainage.</title>
        <authorList>
            <person name="Mendez-Garcia C."/>
            <person name="Mesa V."/>
            <person name="Sprenger R.R."/>
            <person name="Richter M."/>
            <person name="Diez M.S."/>
            <person name="Solano J."/>
            <person name="Bargiela R."/>
            <person name="Golyshina O.V."/>
            <person name="Manteca A."/>
            <person name="Ramos J.L."/>
            <person name="Gallego J.R."/>
            <person name="Llorente I."/>
            <person name="Martins Dos Santos V.A."/>
            <person name="Jensen O.N."/>
            <person name="Pelaez A.I."/>
            <person name="Sanchez J."/>
            <person name="Ferrer M."/>
        </authorList>
    </citation>
    <scope>NUCLEOTIDE SEQUENCE</scope>
</reference>
<dbReference type="EMBL" id="AUZX01011046">
    <property type="protein sequence ID" value="EQD44572.1"/>
    <property type="molecule type" value="Genomic_DNA"/>
</dbReference>